<feature type="domain" description="Glycosyltransferase 2-like" evidence="2">
    <location>
        <begin position="10"/>
        <end position="95"/>
    </location>
</feature>
<gene>
    <name evidence="3" type="ORF">GGP83_003161</name>
</gene>
<sequence>MEPTSITPLILTYNEEANIDRTLDRLTWADRIVVVDSYSDDATTEIVGSYENVDLVEREFDHFADQCNFGLEQIDTEWVLSLDADYVCSEALITEIRVLPATPSVNGFSAEFVYCVFGEPLRSNLYPPRTVLYRREKAEYHRDGHGHHVQVDGAVGELSAPIYHDDRKSLDRWLDNQRRYARLEAEKLTQDGDVGITDRLRQTDVFVPLLTPLYCLFVQGLILDGWAGWHYTLQRTYAELLLALVRVDQRLRDEDYEERSSPLSD</sequence>
<comment type="caution">
    <text evidence="3">The sequence shown here is derived from an EMBL/GenBank/DDBJ whole genome shotgun (WGS) entry which is preliminary data.</text>
</comment>
<evidence type="ECO:0000313" key="3">
    <source>
        <dbReference type="EMBL" id="MCS3953186.1"/>
    </source>
</evidence>
<dbReference type="InterPro" id="IPR001173">
    <property type="entry name" value="Glyco_trans_2-like"/>
</dbReference>
<evidence type="ECO:0000256" key="1">
    <source>
        <dbReference type="ARBA" id="ARBA00038494"/>
    </source>
</evidence>
<dbReference type="PANTHER" id="PTHR43630">
    <property type="entry name" value="POLY-BETA-1,6-N-ACETYL-D-GLUCOSAMINE SYNTHASE"/>
    <property type="match status" value="1"/>
</dbReference>
<dbReference type="SUPFAM" id="SSF53448">
    <property type="entry name" value="Nucleotide-diphospho-sugar transferases"/>
    <property type="match status" value="1"/>
</dbReference>
<dbReference type="Pfam" id="PF00535">
    <property type="entry name" value="Glycos_transf_2"/>
    <property type="match status" value="1"/>
</dbReference>
<dbReference type="EMBL" id="JANUBB010000018">
    <property type="protein sequence ID" value="MCS3953186.1"/>
    <property type="molecule type" value="Genomic_DNA"/>
</dbReference>
<protein>
    <submittedName>
        <fullName evidence="3">Glycosyltransferase involved in cell wall biosynthesis</fullName>
    </submittedName>
</protein>
<dbReference type="CDD" id="cd02511">
    <property type="entry name" value="Beta4Glucosyltransferase"/>
    <property type="match status" value="1"/>
</dbReference>
<reference evidence="3" key="1">
    <citation type="submission" date="2022-08" db="EMBL/GenBank/DDBJ databases">
        <title>Genomic Encyclopedia of Type Strains, Phase V (KMG-V): Genome sequencing to study the core and pangenomes of soil and plant-associated prokaryotes.</title>
        <authorList>
            <person name="Whitman W."/>
        </authorList>
    </citation>
    <scope>NUCLEOTIDE SEQUENCE</scope>
    <source>
        <strain evidence="3">SP2017</strain>
    </source>
</reference>
<dbReference type="Proteomes" id="UP001155010">
    <property type="component" value="Unassembled WGS sequence"/>
</dbReference>
<dbReference type="Gene3D" id="3.90.550.10">
    <property type="entry name" value="Spore Coat Polysaccharide Biosynthesis Protein SpsA, Chain A"/>
    <property type="match status" value="1"/>
</dbReference>
<evidence type="ECO:0000259" key="2">
    <source>
        <dbReference type="Pfam" id="PF00535"/>
    </source>
</evidence>
<accession>A0A9X2UBD5</accession>
<dbReference type="InterPro" id="IPR029044">
    <property type="entry name" value="Nucleotide-diphossugar_trans"/>
</dbReference>
<dbReference type="RefSeq" id="WP_259082509.1">
    <property type="nucleotide sequence ID" value="NZ_JANUBB010000018.1"/>
</dbReference>
<dbReference type="PANTHER" id="PTHR43630:SF2">
    <property type="entry name" value="GLYCOSYLTRANSFERASE"/>
    <property type="match status" value="1"/>
</dbReference>
<dbReference type="AlphaFoldDB" id="A0A9X2UBD5"/>
<comment type="similarity">
    <text evidence="1">Belongs to the glycosyltransferase 2 family. WaaE/KdtX subfamily.</text>
</comment>
<proteinExistence type="inferred from homology"/>
<organism evidence="3 4">
    <name type="scientific">Salinibacter ruber</name>
    <dbReference type="NCBI Taxonomy" id="146919"/>
    <lineage>
        <taxon>Bacteria</taxon>
        <taxon>Pseudomonadati</taxon>
        <taxon>Rhodothermota</taxon>
        <taxon>Rhodothermia</taxon>
        <taxon>Rhodothermales</taxon>
        <taxon>Salinibacteraceae</taxon>
        <taxon>Salinibacter</taxon>
    </lineage>
</organism>
<name>A0A9X2UBD5_9BACT</name>
<evidence type="ECO:0000313" key="4">
    <source>
        <dbReference type="Proteomes" id="UP001155010"/>
    </source>
</evidence>